<dbReference type="CDD" id="cd00712">
    <property type="entry name" value="AsnB"/>
    <property type="match status" value="1"/>
</dbReference>
<name>A0ABR7AKD0_9SPHN</name>
<comment type="caution">
    <text evidence="9">The sequence shown here is derived from an EMBL/GenBank/DDBJ whole genome shotgun (WGS) entry which is preliminary data.</text>
</comment>
<dbReference type="PANTHER" id="PTHR43284">
    <property type="entry name" value="ASPARAGINE SYNTHETASE (GLUTAMINE-HYDROLYZING)"/>
    <property type="match status" value="1"/>
</dbReference>
<keyword evidence="5" id="KW-0067">ATP-binding</keyword>
<comment type="pathway">
    <text evidence="1">Amino-acid biosynthesis; L-asparagine biosynthesis; L-asparagine from L-aspartate (L-Gln route): step 1/1.</text>
</comment>
<comment type="catalytic activity">
    <reaction evidence="7">
        <text>L-aspartate + L-glutamine + ATP + H2O = L-asparagine + L-glutamate + AMP + diphosphate + H(+)</text>
        <dbReference type="Rhea" id="RHEA:12228"/>
        <dbReference type="ChEBI" id="CHEBI:15377"/>
        <dbReference type="ChEBI" id="CHEBI:15378"/>
        <dbReference type="ChEBI" id="CHEBI:29985"/>
        <dbReference type="ChEBI" id="CHEBI:29991"/>
        <dbReference type="ChEBI" id="CHEBI:30616"/>
        <dbReference type="ChEBI" id="CHEBI:33019"/>
        <dbReference type="ChEBI" id="CHEBI:58048"/>
        <dbReference type="ChEBI" id="CHEBI:58359"/>
        <dbReference type="ChEBI" id="CHEBI:456215"/>
        <dbReference type="EC" id="6.3.5.4"/>
    </reaction>
</comment>
<evidence type="ECO:0000256" key="3">
    <source>
        <dbReference type="ARBA" id="ARBA00012737"/>
    </source>
</evidence>
<protein>
    <recommendedName>
        <fullName evidence="3">asparagine synthase (glutamine-hydrolyzing)</fullName>
        <ecNumber evidence="3">6.3.5.4</ecNumber>
    </recommendedName>
</protein>
<evidence type="ECO:0000313" key="10">
    <source>
        <dbReference type="Proteomes" id="UP000597613"/>
    </source>
</evidence>
<keyword evidence="10" id="KW-1185">Reference proteome</keyword>
<feature type="domain" description="Glutamine amidotransferase type-2" evidence="8">
    <location>
        <begin position="1"/>
        <end position="214"/>
    </location>
</feature>
<evidence type="ECO:0000256" key="5">
    <source>
        <dbReference type="ARBA" id="ARBA00022840"/>
    </source>
</evidence>
<evidence type="ECO:0000256" key="1">
    <source>
        <dbReference type="ARBA" id="ARBA00005187"/>
    </source>
</evidence>
<dbReference type="Pfam" id="PF13537">
    <property type="entry name" value="GATase_7"/>
    <property type="match status" value="1"/>
</dbReference>
<keyword evidence="4" id="KW-0547">Nucleotide-binding</keyword>
<evidence type="ECO:0000256" key="4">
    <source>
        <dbReference type="ARBA" id="ARBA00022741"/>
    </source>
</evidence>
<keyword evidence="9" id="KW-0436">Ligase</keyword>
<proteinExistence type="inferred from homology"/>
<accession>A0ABR7AKD0</accession>
<dbReference type="Gene3D" id="3.40.50.620">
    <property type="entry name" value="HUPs"/>
    <property type="match status" value="1"/>
</dbReference>
<dbReference type="NCBIfam" id="TIGR01536">
    <property type="entry name" value="asn_synth_AEB"/>
    <property type="match status" value="1"/>
</dbReference>
<dbReference type="PIRSF" id="PIRSF001589">
    <property type="entry name" value="Asn_synthetase_glu-h"/>
    <property type="match status" value="1"/>
</dbReference>
<dbReference type="InterPro" id="IPR006426">
    <property type="entry name" value="Asn_synth_AEB"/>
</dbReference>
<dbReference type="SUPFAM" id="SSF52402">
    <property type="entry name" value="Adenine nucleotide alpha hydrolases-like"/>
    <property type="match status" value="1"/>
</dbReference>
<dbReference type="GO" id="GO:0004066">
    <property type="term" value="F:asparagine synthase (glutamine-hydrolyzing) activity"/>
    <property type="evidence" value="ECO:0007669"/>
    <property type="project" value="UniProtKB-EC"/>
</dbReference>
<organism evidence="9 10">
    <name type="scientific">Sphingomonas albertensis</name>
    <dbReference type="NCBI Taxonomy" id="2762591"/>
    <lineage>
        <taxon>Bacteria</taxon>
        <taxon>Pseudomonadati</taxon>
        <taxon>Pseudomonadota</taxon>
        <taxon>Alphaproteobacteria</taxon>
        <taxon>Sphingomonadales</taxon>
        <taxon>Sphingomonadaceae</taxon>
        <taxon>Sphingomonas</taxon>
    </lineage>
</organism>
<dbReference type="PROSITE" id="PS51278">
    <property type="entry name" value="GATASE_TYPE_2"/>
    <property type="match status" value="1"/>
</dbReference>
<evidence type="ECO:0000256" key="7">
    <source>
        <dbReference type="ARBA" id="ARBA00048741"/>
    </source>
</evidence>
<keyword evidence="6" id="KW-0315">Glutamine amidotransferase</keyword>
<dbReference type="InterPro" id="IPR051786">
    <property type="entry name" value="ASN_synthetase/amidase"/>
</dbReference>
<dbReference type="Proteomes" id="UP000597613">
    <property type="component" value="Unassembled WGS sequence"/>
</dbReference>
<dbReference type="InterPro" id="IPR017932">
    <property type="entry name" value="GATase_2_dom"/>
</dbReference>
<evidence type="ECO:0000313" key="9">
    <source>
        <dbReference type="EMBL" id="MBC3940913.1"/>
    </source>
</evidence>
<dbReference type="InterPro" id="IPR033738">
    <property type="entry name" value="AsnB_N"/>
</dbReference>
<gene>
    <name evidence="9" type="primary">asnB</name>
    <name evidence="9" type="ORF">H8S47_04345</name>
</gene>
<evidence type="ECO:0000256" key="2">
    <source>
        <dbReference type="ARBA" id="ARBA00005752"/>
    </source>
</evidence>
<comment type="similarity">
    <text evidence="2">Belongs to the asparagine synthetase family.</text>
</comment>
<dbReference type="SUPFAM" id="SSF56235">
    <property type="entry name" value="N-terminal nucleophile aminohydrolases (Ntn hydrolases)"/>
    <property type="match status" value="1"/>
</dbReference>
<sequence length="634" mass="70302">MAGLYARGGAAVSPRLVTAPLITAQCDAILHRGPDDQGVMTDGDFGFGMRRLSIIDIEGGHQPFHSPDGRYALVFNGEIYNFRELRRELQALGRIFESAGDTEVILAGYERWGDDVWARLDGMFAVAVWDIRERRLTLARDPVGIKPLYYTDQAAGFAFGSELKTLTLLPGMAFAVDRRALHDYFSFGHIRTPRSIYAQVRTLPPGHVMTIEASGPPTMRAYWTPAYHPSETRSEAAWIERFRDEWLDTIGKQMVADVDVGAFLSGGVDSSAVVAAMAQVSDRPVRTFTIGFPDPRFDESPHAEAIARHLGCHHVTRTLELADAQAMLPEVQHCYDEPFADPSAVPTWYVSQIAAQEVKVALSGDGGDELFFGYKRHATERRISSLPAPLRRLARALDAVPTLPSRHANAVLQRWRKTTGSAALPNGVARFFAKTQITNEAFRREIFSAEFIAEEEGGIAALVAEYFPDPDAISTDTLEQFGLADLALNLPGAMLTKVDRASMAHSLEVRVPMLGQGMVDLALSMPADMKLHGKVGKYVIRQAIAPWLPEGILDRRKQGFQMPLAAWFAGDFGAYAEQLWRDSGVREQGMWRTGAVDKVFADHRAGKRDYSRFLYALAIYCLWWIGRPKTLVEG</sequence>
<dbReference type="InterPro" id="IPR029055">
    <property type="entry name" value="Ntn_hydrolases_N"/>
</dbReference>
<dbReference type="Pfam" id="PF00733">
    <property type="entry name" value="Asn_synthase"/>
    <property type="match status" value="1"/>
</dbReference>
<dbReference type="InterPro" id="IPR014729">
    <property type="entry name" value="Rossmann-like_a/b/a_fold"/>
</dbReference>
<dbReference type="CDD" id="cd01991">
    <property type="entry name" value="Asn_synthase_B_C"/>
    <property type="match status" value="1"/>
</dbReference>
<dbReference type="EC" id="6.3.5.4" evidence="3"/>
<evidence type="ECO:0000256" key="6">
    <source>
        <dbReference type="ARBA" id="ARBA00022962"/>
    </source>
</evidence>
<evidence type="ECO:0000259" key="8">
    <source>
        <dbReference type="PROSITE" id="PS51278"/>
    </source>
</evidence>
<dbReference type="InterPro" id="IPR001962">
    <property type="entry name" value="Asn_synthase"/>
</dbReference>
<dbReference type="PANTHER" id="PTHR43284:SF1">
    <property type="entry name" value="ASPARAGINE SYNTHETASE"/>
    <property type="match status" value="1"/>
</dbReference>
<dbReference type="Gene3D" id="3.60.20.10">
    <property type="entry name" value="Glutamine Phosphoribosylpyrophosphate, subunit 1, domain 1"/>
    <property type="match status" value="1"/>
</dbReference>
<reference evidence="9 10" key="1">
    <citation type="submission" date="2020-08" db="EMBL/GenBank/DDBJ databases">
        <title>Putative novel bacterial strains isolated from necrotic wheat leaf tissues caused by Xanthomonas translucens.</title>
        <authorList>
            <person name="Tambong J.T."/>
        </authorList>
    </citation>
    <scope>NUCLEOTIDE SEQUENCE [LARGE SCALE GENOMIC DNA]</scope>
    <source>
        <strain evidence="10">DOAB 1063</strain>
    </source>
</reference>
<dbReference type="EMBL" id="JACONT010000006">
    <property type="protein sequence ID" value="MBC3940913.1"/>
    <property type="molecule type" value="Genomic_DNA"/>
</dbReference>